<organism evidence="3">
    <name type="scientific">hydrothermal vent metagenome</name>
    <dbReference type="NCBI Taxonomy" id="652676"/>
    <lineage>
        <taxon>unclassified sequences</taxon>
        <taxon>metagenomes</taxon>
        <taxon>ecological metagenomes</taxon>
    </lineage>
</organism>
<evidence type="ECO:0000313" key="3">
    <source>
        <dbReference type="EMBL" id="VAW81185.1"/>
    </source>
</evidence>
<dbReference type="InterPro" id="IPR002625">
    <property type="entry name" value="Smr_dom"/>
</dbReference>
<accession>A0A3B0YJV0</accession>
<reference evidence="3" key="1">
    <citation type="submission" date="2018-06" db="EMBL/GenBank/DDBJ databases">
        <authorList>
            <person name="Zhirakovskaya E."/>
        </authorList>
    </citation>
    <scope>NUCLEOTIDE SEQUENCE</scope>
</reference>
<sequence length="194" mass="22042">MNDSKNGKTTNIKKKSSSTDNSLDDTLFRDAMNDVRPIKQDKVTPERDKPSPIPRKTIEDEQQVLTDMVSDMYEPIESHASDQLLFVRSGIQNSVMRKLKRGQYSLSAELDMHGMTINIARQEVTQFLNQCRHDNLRCVRIIHGKGRRSDGKGPVLKNRIDHWLPQRDDVLAYCSAIPAHGGTGAVYVLLKLKR</sequence>
<gene>
    <name evidence="3" type="ORF">MNBD_GAMMA12-3473</name>
</gene>
<dbReference type="GO" id="GO:0004520">
    <property type="term" value="F:DNA endonuclease activity"/>
    <property type="evidence" value="ECO:0007669"/>
    <property type="project" value="TreeGrafter"/>
</dbReference>
<dbReference type="SUPFAM" id="SSF160443">
    <property type="entry name" value="SMR domain-like"/>
    <property type="match status" value="1"/>
</dbReference>
<protein>
    <recommendedName>
        <fullName evidence="2">Smr domain-containing protein</fullName>
    </recommendedName>
</protein>
<dbReference type="Gene3D" id="3.30.1370.110">
    <property type="match status" value="1"/>
</dbReference>
<dbReference type="SMART" id="SM00463">
    <property type="entry name" value="SMR"/>
    <property type="match status" value="1"/>
</dbReference>
<proteinExistence type="predicted"/>
<name>A0A3B0YJV0_9ZZZZ</name>
<feature type="region of interest" description="Disordered" evidence="1">
    <location>
        <begin position="1"/>
        <end position="56"/>
    </location>
</feature>
<dbReference type="InterPro" id="IPR036063">
    <property type="entry name" value="Smr_dom_sf"/>
</dbReference>
<dbReference type="PROSITE" id="PS50828">
    <property type="entry name" value="SMR"/>
    <property type="match status" value="1"/>
</dbReference>
<feature type="compositionally biased region" description="Basic and acidic residues" evidence="1">
    <location>
        <begin position="26"/>
        <end position="50"/>
    </location>
</feature>
<dbReference type="PANTHER" id="PTHR35562">
    <property type="entry name" value="DNA ENDONUCLEASE SMRA-RELATED"/>
    <property type="match status" value="1"/>
</dbReference>
<dbReference type="EMBL" id="UOFL01000212">
    <property type="protein sequence ID" value="VAW81185.1"/>
    <property type="molecule type" value="Genomic_DNA"/>
</dbReference>
<feature type="domain" description="Smr" evidence="2">
    <location>
        <begin position="110"/>
        <end position="191"/>
    </location>
</feature>
<evidence type="ECO:0000256" key="1">
    <source>
        <dbReference type="SAM" id="MobiDB-lite"/>
    </source>
</evidence>
<dbReference type="Pfam" id="PF01713">
    <property type="entry name" value="Smr"/>
    <property type="match status" value="1"/>
</dbReference>
<dbReference type="AlphaFoldDB" id="A0A3B0YJV0"/>
<evidence type="ECO:0000259" key="2">
    <source>
        <dbReference type="PROSITE" id="PS50828"/>
    </source>
</evidence>
<dbReference type="PANTHER" id="PTHR35562:SF2">
    <property type="entry name" value="DNA ENDONUCLEASE SMRA-RELATED"/>
    <property type="match status" value="1"/>
</dbReference>